<sequence>MFIDAIVAEITYNCPRCARIYRSKRPLNRHLKYECGIDPQFFCPYCPFKTKRKTSLKTHIDLSVFYRRHQCDACGKSYKNKCHLNSHKRHECGVEPKFFCPHCPYKTKRETALKTHQLLKLSDVDFNQETLLVSE</sequence>
<reference evidence="7 8" key="1">
    <citation type="submission" date="2022-12" db="EMBL/GenBank/DDBJ databases">
        <title>Chromosome-level genome assembly of true bugs.</title>
        <authorList>
            <person name="Ma L."/>
            <person name="Li H."/>
        </authorList>
    </citation>
    <scope>NUCLEOTIDE SEQUENCE [LARGE SCALE GENOMIC DNA]</scope>
    <source>
        <strain evidence="7">Lab_2022b</strain>
    </source>
</reference>
<dbReference type="EMBL" id="JAPXFL010000008">
    <property type="protein sequence ID" value="KAK9502426.1"/>
    <property type="molecule type" value="Genomic_DNA"/>
</dbReference>
<dbReference type="PANTHER" id="PTHR24379">
    <property type="entry name" value="KRAB AND ZINC FINGER DOMAIN-CONTAINING"/>
    <property type="match status" value="1"/>
</dbReference>
<evidence type="ECO:0000256" key="3">
    <source>
        <dbReference type="ARBA" id="ARBA00022771"/>
    </source>
</evidence>
<comment type="caution">
    <text evidence="7">The sequence shown here is derived from an EMBL/GenBank/DDBJ whole genome shotgun (WGS) entry which is preliminary data.</text>
</comment>
<name>A0AAW1CVD9_9HEMI</name>
<keyword evidence="4" id="KW-0862">Zinc</keyword>
<dbReference type="SMART" id="SM00355">
    <property type="entry name" value="ZnF_C2H2"/>
    <property type="match status" value="4"/>
</dbReference>
<keyword evidence="2" id="KW-0677">Repeat</keyword>
<dbReference type="GO" id="GO:0008270">
    <property type="term" value="F:zinc ion binding"/>
    <property type="evidence" value="ECO:0007669"/>
    <property type="project" value="UniProtKB-KW"/>
</dbReference>
<evidence type="ECO:0000259" key="6">
    <source>
        <dbReference type="PROSITE" id="PS50157"/>
    </source>
</evidence>
<evidence type="ECO:0000313" key="8">
    <source>
        <dbReference type="Proteomes" id="UP001461498"/>
    </source>
</evidence>
<gene>
    <name evidence="7" type="ORF">O3M35_011208</name>
</gene>
<keyword evidence="3 5" id="KW-0863">Zinc-finger</keyword>
<dbReference type="InterPro" id="IPR013087">
    <property type="entry name" value="Znf_C2H2_type"/>
</dbReference>
<organism evidence="7 8">
    <name type="scientific">Rhynocoris fuscipes</name>
    <dbReference type="NCBI Taxonomy" id="488301"/>
    <lineage>
        <taxon>Eukaryota</taxon>
        <taxon>Metazoa</taxon>
        <taxon>Ecdysozoa</taxon>
        <taxon>Arthropoda</taxon>
        <taxon>Hexapoda</taxon>
        <taxon>Insecta</taxon>
        <taxon>Pterygota</taxon>
        <taxon>Neoptera</taxon>
        <taxon>Paraneoptera</taxon>
        <taxon>Hemiptera</taxon>
        <taxon>Heteroptera</taxon>
        <taxon>Panheteroptera</taxon>
        <taxon>Cimicomorpha</taxon>
        <taxon>Reduviidae</taxon>
        <taxon>Harpactorinae</taxon>
        <taxon>Harpactorini</taxon>
        <taxon>Rhynocoris</taxon>
    </lineage>
</organism>
<dbReference type="Proteomes" id="UP001461498">
    <property type="component" value="Unassembled WGS sequence"/>
</dbReference>
<dbReference type="AlphaFoldDB" id="A0AAW1CVD9"/>
<dbReference type="PANTHER" id="PTHR24379:SF121">
    <property type="entry name" value="C2H2-TYPE DOMAIN-CONTAINING PROTEIN"/>
    <property type="match status" value="1"/>
</dbReference>
<dbReference type="PROSITE" id="PS50157">
    <property type="entry name" value="ZINC_FINGER_C2H2_2"/>
    <property type="match status" value="2"/>
</dbReference>
<keyword evidence="8" id="KW-1185">Reference proteome</keyword>
<evidence type="ECO:0000256" key="5">
    <source>
        <dbReference type="PROSITE-ProRule" id="PRU00042"/>
    </source>
</evidence>
<dbReference type="SUPFAM" id="SSF57667">
    <property type="entry name" value="beta-beta-alpha zinc fingers"/>
    <property type="match status" value="2"/>
</dbReference>
<protein>
    <recommendedName>
        <fullName evidence="6">C2H2-type domain-containing protein</fullName>
    </recommendedName>
</protein>
<dbReference type="Pfam" id="PF00096">
    <property type="entry name" value="zf-C2H2"/>
    <property type="match status" value="1"/>
</dbReference>
<evidence type="ECO:0000256" key="2">
    <source>
        <dbReference type="ARBA" id="ARBA00022737"/>
    </source>
</evidence>
<dbReference type="InterPro" id="IPR036236">
    <property type="entry name" value="Znf_C2H2_sf"/>
</dbReference>
<accession>A0AAW1CVD9</accession>
<feature type="domain" description="C2H2-type" evidence="6">
    <location>
        <begin position="69"/>
        <end position="96"/>
    </location>
</feature>
<proteinExistence type="predicted"/>
<feature type="domain" description="C2H2-type" evidence="6">
    <location>
        <begin position="12"/>
        <end position="39"/>
    </location>
</feature>
<keyword evidence="1" id="KW-0479">Metal-binding</keyword>
<evidence type="ECO:0000256" key="1">
    <source>
        <dbReference type="ARBA" id="ARBA00022723"/>
    </source>
</evidence>
<dbReference type="Gene3D" id="3.30.160.60">
    <property type="entry name" value="Classic Zinc Finger"/>
    <property type="match status" value="2"/>
</dbReference>
<evidence type="ECO:0000313" key="7">
    <source>
        <dbReference type="EMBL" id="KAK9502426.1"/>
    </source>
</evidence>
<evidence type="ECO:0000256" key="4">
    <source>
        <dbReference type="ARBA" id="ARBA00022833"/>
    </source>
</evidence>